<dbReference type="Proteomes" id="UP001589605">
    <property type="component" value="Unassembled WGS sequence"/>
</dbReference>
<dbReference type="InterPro" id="IPR032260">
    <property type="entry name" value="DUF5060"/>
</dbReference>
<proteinExistence type="predicted"/>
<dbReference type="InterPro" id="IPR017853">
    <property type="entry name" value="GH"/>
</dbReference>
<dbReference type="RefSeq" id="WP_382383320.1">
    <property type="nucleotide sequence ID" value="NZ_JBHMEZ010000012.1"/>
</dbReference>
<dbReference type="SUPFAM" id="SSF51445">
    <property type="entry name" value="(Trans)glycosidases"/>
    <property type="match status" value="1"/>
</dbReference>
<feature type="domain" description="DUF5060" evidence="3">
    <location>
        <begin position="27"/>
        <end position="87"/>
    </location>
</feature>
<evidence type="ECO:0000313" key="4">
    <source>
        <dbReference type="EMBL" id="MFB9053957.1"/>
    </source>
</evidence>
<dbReference type="PANTHER" id="PTHR37836:SF2">
    <property type="entry name" value="DUF4038 DOMAIN-CONTAINING PROTEIN"/>
    <property type="match status" value="1"/>
</dbReference>
<protein>
    <submittedName>
        <fullName evidence="4">DUF4038 domain-containing protein</fullName>
    </submittedName>
</protein>
<accession>A0ABV5F3D0</accession>
<dbReference type="EMBL" id="JBHMEZ010000012">
    <property type="protein sequence ID" value="MFB9053957.1"/>
    <property type="molecule type" value="Genomic_DNA"/>
</dbReference>
<organism evidence="4 5">
    <name type="scientific">Formosa undariae</name>
    <dbReference type="NCBI Taxonomy" id="1325436"/>
    <lineage>
        <taxon>Bacteria</taxon>
        <taxon>Pseudomonadati</taxon>
        <taxon>Bacteroidota</taxon>
        <taxon>Flavobacteriia</taxon>
        <taxon>Flavobacteriales</taxon>
        <taxon>Flavobacteriaceae</taxon>
        <taxon>Formosa</taxon>
    </lineage>
</organism>
<evidence type="ECO:0000313" key="5">
    <source>
        <dbReference type="Proteomes" id="UP001589605"/>
    </source>
</evidence>
<feature type="signal peptide" evidence="1">
    <location>
        <begin position="1"/>
        <end position="20"/>
    </location>
</feature>
<dbReference type="PANTHER" id="PTHR37836">
    <property type="entry name" value="LMO1036 PROTEIN"/>
    <property type="match status" value="1"/>
</dbReference>
<dbReference type="InterPro" id="IPR013783">
    <property type="entry name" value="Ig-like_fold"/>
</dbReference>
<feature type="chain" id="PRO_5045808368" evidence="1">
    <location>
        <begin position="21"/>
        <end position="532"/>
    </location>
</feature>
<evidence type="ECO:0000259" key="3">
    <source>
        <dbReference type="Pfam" id="PF16586"/>
    </source>
</evidence>
<dbReference type="Pfam" id="PF13204">
    <property type="entry name" value="Apiosidase"/>
    <property type="match status" value="1"/>
</dbReference>
<keyword evidence="5" id="KW-1185">Reference proteome</keyword>
<comment type="caution">
    <text evidence="4">The sequence shown here is derived from an EMBL/GenBank/DDBJ whole genome shotgun (WGS) entry which is preliminary data.</text>
</comment>
<keyword evidence="1" id="KW-0732">Signal</keyword>
<dbReference type="Gene3D" id="2.60.40.10">
    <property type="entry name" value="Immunoglobulins"/>
    <property type="match status" value="1"/>
</dbReference>
<dbReference type="Pfam" id="PF16586">
    <property type="entry name" value="DUF5060"/>
    <property type="match status" value="1"/>
</dbReference>
<sequence>MNKFLLFACLLLTIASQSYAQKTIQGHKWETVDITFTAKGHIEKPFQVDLSATFKAPDGSQITVPGFYNDHNAWVVRFNPNQEGTWTSVSNSSLKKLNGIKHRIEVSPAKAGIHGGIKVSDTDAQKLIYEDGSPYNLVANEVDWLFALDYGNPDLTKTKTLVDAIADNGFNQIIMNVYAYDLDWKQSENIDPKWDFGSKKEIFPFLGDNENPDYSALNVEFFKHYDRVIDLLEEKGIVAHIMIYVWNKMVNWPEANSEADNMYFDYVVKRYQAKSNVIWDISKEALRYGYDDPNYITERIDRLKKLDAYDRLVTVHDFDYCEANPEKVDIISAQFWHSDIYSKMLNLKAEYPNKPIINLENGAYEACEYDIFLDSNYSDPISGVERNYQCAFAGTYTSYYWQGMAWNVVIYDPFAEEVTVQPKFEYYKYFQAFLDKVNFQKLQPTDRYSSSGYCLANTEDGEFVYYMPKANSAIAIKGLPKAEKLEIQWFNPLTGIYTEPHEIDFKSWLILNPEFEGIDNVIIVKLINRKTL</sequence>
<evidence type="ECO:0000256" key="1">
    <source>
        <dbReference type="SAM" id="SignalP"/>
    </source>
</evidence>
<feature type="domain" description="Apiosidase-like catalytic" evidence="2">
    <location>
        <begin position="125"/>
        <end position="396"/>
    </location>
</feature>
<gene>
    <name evidence="4" type="ORF">ACFFVB_12795</name>
</gene>
<reference evidence="4 5" key="1">
    <citation type="submission" date="2024-09" db="EMBL/GenBank/DDBJ databases">
        <authorList>
            <person name="Sun Q."/>
            <person name="Mori K."/>
        </authorList>
    </citation>
    <scope>NUCLEOTIDE SEQUENCE [LARGE SCALE GENOMIC DNA]</scope>
    <source>
        <strain evidence="4 5">CECT 8286</strain>
    </source>
</reference>
<name>A0ABV5F3D0_9FLAO</name>
<dbReference type="Gene3D" id="3.20.20.80">
    <property type="entry name" value="Glycosidases"/>
    <property type="match status" value="1"/>
</dbReference>
<evidence type="ECO:0000259" key="2">
    <source>
        <dbReference type="Pfam" id="PF13204"/>
    </source>
</evidence>
<dbReference type="InterPro" id="IPR025277">
    <property type="entry name" value="Apiosidase-like_cat_dom"/>
</dbReference>